<feature type="transmembrane region" description="Helical" evidence="1">
    <location>
        <begin position="81"/>
        <end position="106"/>
    </location>
</feature>
<reference evidence="2 3" key="1">
    <citation type="journal article" date="2024" name="Nat. Commun.">
        <title>Phylogenomics reveals the evolutionary origins of lichenization in chlorophyte algae.</title>
        <authorList>
            <person name="Puginier C."/>
            <person name="Libourel C."/>
            <person name="Otte J."/>
            <person name="Skaloud P."/>
            <person name="Haon M."/>
            <person name="Grisel S."/>
            <person name="Petersen M."/>
            <person name="Berrin J.G."/>
            <person name="Delaux P.M."/>
            <person name="Dal Grande F."/>
            <person name="Keller J."/>
        </authorList>
    </citation>
    <scope>NUCLEOTIDE SEQUENCE [LARGE SCALE GENOMIC DNA]</scope>
    <source>
        <strain evidence="2 3">SAG 2145</strain>
    </source>
</reference>
<keyword evidence="3" id="KW-1185">Reference proteome</keyword>
<dbReference type="PANTHER" id="PTHR33825">
    <property type="entry name" value="CHITINASE-LIKE PROTEIN"/>
    <property type="match status" value="1"/>
</dbReference>
<evidence type="ECO:0000313" key="2">
    <source>
        <dbReference type="EMBL" id="KAK9836825.1"/>
    </source>
</evidence>
<name>A0AAW1RT53_9CHLO</name>
<keyword evidence="1" id="KW-0472">Membrane</keyword>
<dbReference type="Proteomes" id="UP001438707">
    <property type="component" value="Unassembled WGS sequence"/>
</dbReference>
<evidence type="ECO:0000313" key="3">
    <source>
        <dbReference type="Proteomes" id="UP001438707"/>
    </source>
</evidence>
<dbReference type="PANTHER" id="PTHR33825:SF5">
    <property type="entry name" value="TRANSMEMBRANE PROTEIN"/>
    <property type="match status" value="1"/>
</dbReference>
<accession>A0AAW1RT53</accession>
<organism evidence="2 3">
    <name type="scientific">Apatococcus lobatus</name>
    <dbReference type="NCBI Taxonomy" id="904363"/>
    <lineage>
        <taxon>Eukaryota</taxon>
        <taxon>Viridiplantae</taxon>
        <taxon>Chlorophyta</taxon>
        <taxon>core chlorophytes</taxon>
        <taxon>Trebouxiophyceae</taxon>
        <taxon>Chlorellales</taxon>
        <taxon>Chlorellaceae</taxon>
        <taxon>Apatococcus</taxon>
    </lineage>
</organism>
<comment type="caution">
    <text evidence="2">The sequence shown here is derived from an EMBL/GenBank/DDBJ whole genome shotgun (WGS) entry which is preliminary data.</text>
</comment>
<sequence>MALQSIVAGTRILAVDPPVDRARLSSHGIPQLLCTGLLVVRGPGRSSVGVSCPRKQWSCPRRAESSLKSRALGFVSPGAGWILASITATVGFFLSVFLVAAIPTLLAMRVAALRTAAVMARLEAEIPETAAVMRLSGLELADAIQEVTLLSQDVTAGVQSSARAVTAAEQGLKQGASWVQAAVTQLLLPEVKSRTPAVRDAIQEVVRIRAQRSAAQPDLKEVLQSITASKRMVQQTRAVLVAARIVKYGRQEHLPKATSLNT</sequence>
<gene>
    <name evidence="2" type="ORF">WJX74_009016</name>
</gene>
<proteinExistence type="predicted"/>
<protein>
    <submittedName>
        <fullName evidence="2">Uncharacterized protein</fullName>
    </submittedName>
</protein>
<dbReference type="EMBL" id="JALJOS010000007">
    <property type="protein sequence ID" value="KAK9836825.1"/>
    <property type="molecule type" value="Genomic_DNA"/>
</dbReference>
<keyword evidence="1" id="KW-1133">Transmembrane helix</keyword>
<dbReference type="AlphaFoldDB" id="A0AAW1RT53"/>
<keyword evidence="1" id="KW-0812">Transmembrane</keyword>
<evidence type="ECO:0000256" key="1">
    <source>
        <dbReference type="SAM" id="Phobius"/>
    </source>
</evidence>